<evidence type="ECO:0000256" key="1">
    <source>
        <dbReference type="SAM" id="Phobius"/>
    </source>
</evidence>
<keyword evidence="1" id="KW-0812">Transmembrane</keyword>
<reference evidence="2" key="2">
    <citation type="submission" date="2020-11" db="EMBL/GenBank/DDBJ databases">
        <authorList>
            <person name="McCartney M.A."/>
            <person name="Auch B."/>
            <person name="Kono T."/>
            <person name="Mallez S."/>
            <person name="Becker A."/>
            <person name="Gohl D.M."/>
            <person name="Silverstein K.A.T."/>
            <person name="Koren S."/>
            <person name="Bechman K.B."/>
            <person name="Herman A."/>
            <person name="Abrahante J.E."/>
            <person name="Garbe J."/>
        </authorList>
    </citation>
    <scope>NUCLEOTIDE SEQUENCE</scope>
    <source>
        <strain evidence="2">Duluth1</strain>
        <tissue evidence="2">Whole animal</tissue>
    </source>
</reference>
<dbReference type="EMBL" id="JAIWYP010000014">
    <property type="protein sequence ID" value="KAH3713193.1"/>
    <property type="molecule type" value="Genomic_DNA"/>
</dbReference>
<keyword evidence="3" id="KW-1185">Reference proteome</keyword>
<feature type="transmembrane region" description="Helical" evidence="1">
    <location>
        <begin position="83"/>
        <end position="111"/>
    </location>
</feature>
<comment type="caution">
    <text evidence="2">The sequence shown here is derived from an EMBL/GenBank/DDBJ whole genome shotgun (WGS) entry which is preliminary data.</text>
</comment>
<sequence>MAFSSLSSKAIGSEVVEFEEMGKLITDKEIDDFFKECDVHIDREVQRFYEHRRQMYPPIGAVMLHSFDIVFFLWFTLSVVMAILFIVIAVTIAVMTFFICMVILICIFSAAQNDGSSVDRRIGYRHAVAVRRR</sequence>
<evidence type="ECO:0000313" key="3">
    <source>
        <dbReference type="Proteomes" id="UP000828390"/>
    </source>
</evidence>
<dbReference type="Proteomes" id="UP000828390">
    <property type="component" value="Unassembled WGS sequence"/>
</dbReference>
<name>A0A9D4BY75_DREPO</name>
<gene>
    <name evidence="2" type="ORF">DPMN_072979</name>
</gene>
<reference evidence="2" key="1">
    <citation type="journal article" date="2019" name="bioRxiv">
        <title>The Genome of the Zebra Mussel, Dreissena polymorpha: A Resource for Invasive Species Research.</title>
        <authorList>
            <person name="McCartney M.A."/>
            <person name="Auch B."/>
            <person name="Kono T."/>
            <person name="Mallez S."/>
            <person name="Zhang Y."/>
            <person name="Obille A."/>
            <person name="Becker A."/>
            <person name="Abrahante J.E."/>
            <person name="Garbe J."/>
            <person name="Badalamenti J.P."/>
            <person name="Herman A."/>
            <person name="Mangelson H."/>
            <person name="Liachko I."/>
            <person name="Sullivan S."/>
            <person name="Sone E.D."/>
            <person name="Koren S."/>
            <person name="Silverstein K.A.T."/>
            <person name="Beckman K.B."/>
            <person name="Gohl D.M."/>
        </authorList>
    </citation>
    <scope>NUCLEOTIDE SEQUENCE</scope>
    <source>
        <strain evidence="2">Duluth1</strain>
        <tissue evidence="2">Whole animal</tissue>
    </source>
</reference>
<proteinExistence type="predicted"/>
<keyword evidence="1" id="KW-1133">Transmembrane helix</keyword>
<protein>
    <submittedName>
        <fullName evidence="2">Uncharacterized protein</fullName>
    </submittedName>
</protein>
<dbReference type="AlphaFoldDB" id="A0A9D4BY75"/>
<accession>A0A9D4BY75</accession>
<keyword evidence="1" id="KW-0472">Membrane</keyword>
<evidence type="ECO:0000313" key="2">
    <source>
        <dbReference type="EMBL" id="KAH3713193.1"/>
    </source>
</evidence>
<feature type="transmembrane region" description="Helical" evidence="1">
    <location>
        <begin position="56"/>
        <end position="77"/>
    </location>
</feature>
<organism evidence="2 3">
    <name type="scientific">Dreissena polymorpha</name>
    <name type="common">Zebra mussel</name>
    <name type="synonym">Mytilus polymorpha</name>
    <dbReference type="NCBI Taxonomy" id="45954"/>
    <lineage>
        <taxon>Eukaryota</taxon>
        <taxon>Metazoa</taxon>
        <taxon>Spiralia</taxon>
        <taxon>Lophotrochozoa</taxon>
        <taxon>Mollusca</taxon>
        <taxon>Bivalvia</taxon>
        <taxon>Autobranchia</taxon>
        <taxon>Heteroconchia</taxon>
        <taxon>Euheterodonta</taxon>
        <taxon>Imparidentia</taxon>
        <taxon>Neoheterodontei</taxon>
        <taxon>Myida</taxon>
        <taxon>Dreissenoidea</taxon>
        <taxon>Dreissenidae</taxon>
        <taxon>Dreissena</taxon>
    </lineage>
</organism>